<evidence type="ECO:0000313" key="4">
    <source>
        <dbReference type="Proteomes" id="UP001465668"/>
    </source>
</evidence>
<keyword evidence="4" id="KW-1185">Reference proteome</keyword>
<evidence type="ECO:0000256" key="2">
    <source>
        <dbReference type="SAM" id="Phobius"/>
    </source>
</evidence>
<evidence type="ECO:0000256" key="1">
    <source>
        <dbReference type="SAM" id="MobiDB-lite"/>
    </source>
</evidence>
<feature type="transmembrane region" description="Helical" evidence="2">
    <location>
        <begin position="20"/>
        <end position="45"/>
    </location>
</feature>
<feature type="compositionally biased region" description="Acidic residues" evidence="1">
    <location>
        <begin position="129"/>
        <end position="139"/>
    </location>
</feature>
<sequence length="146" mass="16403">MTPQRYLESNGLPEVGGMALFFACIALVLFFTLLSLAAMSDIMLFDAPWHESRYRRWAHIHEYPPPRGQERATLGHDNGQTRTNNESRRDRGTIGQLCAPTYLYRNEWTDSDSEDSPSLSSVPSLISPDSEETSSESSEDSTLLDS</sequence>
<feature type="compositionally biased region" description="Basic and acidic residues" evidence="1">
    <location>
        <begin position="64"/>
        <end position="74"/>
    </location>
</feature>
<gene>
    <name evidence="3" type="ORF">SCAR479_11873</name>
</gene>
<organism evidence="3 4">
    <name type="scientific">Seiridium cardinale</name>
    <dbReference type="NCBI Taxonomy" id="138064"/>
    <lineage>
        <taxon>Eukaryota</taxon>
        <taxon>Fungi</taxon>
        <taxon>Dikarya</taxon>
        <taxon>Ascomycota</taxon>
        <taxon>Pezizomycotina</taxon>
        <taxon>Sordariomycetes</taxon>
        <taxon>Xylariomycetidae</taxon>
        <taxon>Amphisphaeriales</taxon>
        <taxon>Sporocadaceae</taxon>
        <taxon>Seiridium</taxon>
    </lineage>
</organism>
<reference evidence="3 4" key="1">
    <citation type="submission" date="2024-02" db="EMBL/GenBank/DDBJ databases">
        <title>First draft genome assembly of two strains of Seiridium cardinale.</title>
        <authorList>
            <person name="Emiliani G."/>
            <person name="Scali E."/>
        </authorList>
    </citation>
    <scope>NUCLEOTIDE SEQUENCE [LARGE SCALE GENOMIC DNA]</scope>
    <source>
        <strain evidence="3 4">BM-138-000479</strain>
    </source>
</reference>
<keyword evidence="2" id="KW-0812">Transmembrane</keyword>
<accession>A0ABR2XCA6</accession>
<keyword evidence="2" id="KW-1133">Transmembrane helix</keyword>
<feature type="region of interest" description="Disordered" evidence="1">
    <location>
        <begin position="64"/>
        <end position="94"/>
    </location>
</feature>
<name>A0ABR2XCA6_9PEZI</name>
<feature type="region of interest" description="Disordered" evidence="1">
    <location>
        <begin position="108"/>
        <end position="146"/>
    </location>
</feature>
<proteinExistence type="predicted"/>
<evidence type="ECO:0000313" key="3">
    <source>
        <dbReference type="EMBL" id="KAK9771394.1"/>
    </source>
</evidence>
<dbReference type="Proteomes" id="UP001465668">
    <property type="component" value="Unassembled WGS sequence"/>
</dbReference>
<feature type="compositionally biased region" description="Low complexity" evidence="1">
    <location>
        <begin position="116"/>
        <end position="128"/>
    </location>
</feature>
<keyword evidence="2" id="KW-0472">Membrane</keyword>
<protein>
    <submittedName>
        <fullName evidence="3">Uncharacterized protein</fullName>
    </submittedName>
</protein>
<comment type="caution">
    <text evidence="3">The sequence shown here is derived from an EMBL/GenBank/DDBJ whole genome shotgun (WGS) entry which is preliminary data.</text>
</comment>
<dbReference type="EMBL" id="JARVKM010000075">
    <property type="protein sequence ID" value="KAK9771394.1"/>
    <property type="molecule type" value="Genomic_DNA"/>
</dbReference>